<comment type="caution">
    <text evidence="1">The sequence shown here is derived from an EMBL/GenBank/DDBJ whole genome shotgun (WGS) entry which is preliminary data.</text>
</comment>
<dbReference type="RefSeq" id="WP_382166347.1">
    <property type="nucleotide sequence ID" value="NZ_JBHTBR010000002.1"/>
</dbReference>
<dbReference type="EMBL" id="JBHTBR010000002">
    <property type="protein sequence ID" value="MFC7291153.1"/>
    <property type="molecule type" value="Genomic_DNA"/>
</dbReference>
<proteinExistence type="predicted"/>
<name>A0ABW2IJ98_9PROT</name>
<accession>A0ABW2IJ98</accession>
<evidence type="ECO:0000313" key="2">
    <source>
        <dbReference type="Proteomes" id="UP001596492"/>
    </source>
</evidence>
<evidence type="ECO:0000313" key="1">
    <source>
        <dbReference type="EMBL" id="MFC7291153.1"/>
    </source>
</evidence>
<sequence length="240" mass="25588">MKKVMIAFSALLSVAGSGCVTDGNQDFARILGGVSEAVGPVTTAEVSAGLKEALTVGTQRVVDNVSSPDGYFMDDSIKIKLPDQLAKIQTSLGRVGMDGALNDLELKMNRAAEEAAPKAKKLFVSAVTSMTIDDAMSIFNGGDTAATEFLKSKTQAQLRTEFKPYVVAAMGQVGALEQAETVVGRYLPSEMVSSVRNELVTHAVDGALDGLFYYLAQEEKEIRNDPVKQTTKLLKRVFGG</sequence>
<protein>
    <submittedName>
        <fullName evidence="1">DUF4197 domain-containing protein</fullName>
    </submittedName>
</protein>
<dbReference type="Proteomes" id="UP001596492">
    <property type="component" value="Unassembled WGS sequence"/>
</dbReference>
<gene>
    <name evidence="1" type="ORF">ACFQS8_05960</name>
</gene>
<reference evidence="2" key="1">
    <citation type="journal article" date="2019" name="Int. J. Syst. Evol. Microbiol.">
        <title>The Global Catalogue of Microorganisms (GCM) 10K type strain sequencing project: providing services to taxonomists for standard genome sequencing and annotation.</title>
        <authorList>
            <consortium name="The Broad Institute Genomics Platform"/>
            <consortium name="The Broad Institute Genome Sequencing Center for Infectious Disease"/>
            <person name="Wu L."/>
            <person name="Ma J."/>
        </authorList>
    </citation>
    <scope>NUCLEOTIDE SEQUENCE [LARGE SCALE GENOMIC DNA]</scope>
    <source>
        <strain evidence="2">CCUG 51308</strain>
    </source>
</reference>
<keyword evidence="2" id="KW-1185">Reference proteome</keyword>
<dbReference type="PROSITE" id="PS51257">
    <property type="entry name" value="PROKAR_LIPOPROTEIN"/>
    <property type="match status" value="1"/>
</dbReference>
<dbReference type="InterPro" id="IPR025245">
    <property type="entry name" value="DUF4197"/>
</dbReference>
<organism evidence="1 2">
    <name type="scientific">Hirschia litorea</name>
    <dbReference type="NCBI Taxonomy" id="1199156"/>
    <lineage>
        <taxon>Bacteria</taxon>
        <taxon>Pseudomonadati</taxon>
        <taxon>Pseudomonadota</taxon>
        <taxon>Alphaproteobacteria</taxon>
        <taxon>Hyphomonadales</taxon>
        <taxon>Hyphomonadaceae</taxon>
        <taxon>Hirschia</taxon>
    </lineage>
</organism>
<dbReference type="Pfam" id="PF13852">
    <property type="entry name" value="DUF4197"/>
    <property type="match status" value="1"/>
</dbReference>